<dbReference type="AlphaFoldDB" id="A0A8J5K9U7"/>
<evidence type="ECO:0000256" key="1">
    <source>
        <dbReference type="SAM" id="MobiDB-lite"/>
    </source>
</evidence>
<proteinExistence type="predicted"/>
<name>A0A8J5K9U7_HOMAM</name>
<feature type="non-terminal residue" evidence="2">
    <location>
        <position position="282"/>
    </location>
</feature>
<evidence type="ECO:0000313" key="2">
    <source>
        <dbReference type="EMBL" id="KAG7170817.1"/>
    </source>
</evidence>
<reference evidence="2" key="1">
    <citation type="journal article" date="2021" name="Sci. Adv.">
        <title>The American lobster genome reveals insights on longevity, neural, and immune adaptations.</title>
        <authorList>
            <person name="Polinski J.M."/>
            <person name="Zimin A.V."/>
            <person name="Clark K.F."/>
            <person name="Kohn A.B."/>
            <person name="Sadowski N."/>
            <person name="Timp W."/>
            <person name="Ptitsyn A."/>
            <person name="Khanna P."/>
            <person name="Romanova D.Y."/>
            <person name="Williams P."/>
            <person name="Greenwood S.J."/>
            <person name="Moroz L.L."/>
            <person name="Walt D.R."/>
            <person name="Bodnar A.G."/>
        </authorList>
    </citation>
    <scope>NUCLEOTIDE SEQUENCE</scope>
    <source>
        <strain evidence="2">GMGI-L3</strain>
    </source>
</reference>
<dbReference type="SUPFAM" id="SSF55120">
    <property type="entry name" value="Pseudouridine synthase"/>
    <property type="match status" value="1"/>
</dbReference>
<comment type="caution">
    <text evidence="2">The sequence shown here is derived from an EMBL/GenBank/DDBJ whole genome shotgun (WGS) entry which is preliminary data.</text>
</comment>
<sequence length="282" mass="31066">GLIALSKPYGVPQHKPSAATEEGTQTTIVQTLFSGSTPDHMPAVQDTLPILKDLYGVEHLEVVKSTESLRRSKAFQQPPQTFWAVTVGVPRPVTVATKTAISLEYISGIGKVPVIQKKYSQASVSRGEAKTSVVEHRALLYNKDTDASLVEVNIQTLKWHFLRVWLSHSYSPVLGDAMYSSRVKTISGKKLQVSPHNLTSYEPQFIPAALFSKLELPTKAVEMIPCHLHLAKIKLARFNKDNSDLIISAPPPSYFMWTCRQLGLMSGDDGVTEADSEATQHT</sequence>
<dbReference type="Gene3D" id="3.30.2350.10">
    <property type="entry name" value="Pseudouridine synthase"/>
    <property type="match status" value="1"/>
</dbReference>
<accession>A0A8J5K9U7</accession>
<gene>
    <name evidence="2" type="primary">Rpusd4-L2</name>
    <name evidence="2" type="ORF">Hamer_G023385</name>
</gene>
<protein>
    <submittedName>
        <fullName evidence="2">Mitochondrial RNA pseudouridine synthase Rpusd4-like 2</fullName>
    </submittedName>
</protein>
<dbReference type="GO" id="GO:0001522">
    <property type="term" value="P:pseudouridine synthesis"/>
    <property type="evidence" value="ECO:0007669"/>
    <property type="project" value="InterPro"/>
</dbReference>
<dbReference type="Proteomes" id="UP000747542">
    <property type="component" value="Unassembled WGS sequence"/>
</dbReference>
<dbReference type="GO" id="GO:0009982">
    <property type="term" value="F:pseudouridine synthase activity"/>
    <property type="evidence" value="ECO:0007669"/>
    <property type="project" value="InterPro"/>
</dbReference>
<dbReference type="EMBL" id="JAHLQT010013474">
    <property type="protein sequence ID" value="KAG7170817.1"/>
    <property type="molecule type" value="Genomic_DNA"/>
</dbReference>
<keyword evidence="3" id="KW-1185">Reference proteome</keyword>
<organism evidence="2 3">
    <name type="scientific">Homarus americanus</name>
    <name type="common">American lobster</name>
    <dbReference type="NCBI Taxonomy" id="6706"/>
    <lineage>
        <taxon>Eukaryota</taxon>
        <taxon>Metazoa</taxon>
        <taxon>Ecdysozoa</taxon>
        <taxon>Arthropoda</taxon>
        <taxon>Crustacea</taxon>
        <taxon>Multicrustacea</taxon>
        <taxon>Malacostraca</taxon>
        <taxon>Eumalacostraca</taxon>
        <taxon>Eucarida</taxon>
        <taxon>Decapoda</taxon>
        <taxon>Pleocyemata</taxon>
        <taxon>Astacidea</taxon>
        <taxon>Nephropoidea</taxon>
        <taxon>Nephropidae</taxon>
        <taxon>Homarus</taxon>
    </lineage>
</organism>
<dbReference type="GO" id="GO:0003723">
    <property type="term" value="F:RNA binding"/>
    <property type="evidence" value="ECO:0007669"/>
    <property type="project" value="InterPro"/>
</dbReference>
<dbReference type="InterPro" id="IPR020103">
    <property type="entry name" value="PsdUridine_synth_cat_dom_sf"/>
</dbReference>
<feature type="region of interest" description="Disordered" evidence="1">
    <location>
        <begin position="1"/>
        <end position="24"/>
    </location>
</feature>
<evidence type="ECO:0000313" key="3">
    <source>
        <dbReference type="Proteomes" id="UP000747542"/>
    </source>
</evidence>